<dbReference type="InterPro" id="IPR036663">
    <property type="entry name" value="Fumarylacetoacetase_C_sf"/>
</dbReference>
<dbReference type="PANTHER" id="PTHR42796">
    <property type="entry name" value="FUMARYLACETOACETATE HYDROLASE DOMAIN-CONTAINING PROTEIN 2A-RELATED"/>
    <property type="match status" value="1"/>
</dbReference>
<feature type="domain" description="Fumarylacetoacetase-like C-terminal" evidence="3">
    <location>
        <begin position="2"/>
        <end position="173"/>
    </location>
</feature>
<accession>A0A381WZ94</accession>
<dbReference type="InterPro" id="IPR051121">
    <property type="entry name" value="FAH"/>
</dbReference>
<dbReference type="AlphaFoldDB" id="A0A381WZ94"/>
<evidence type="ECO:0000256" key="1">
    <source>
        <dbReference type="ARBA" id="ARBA00010211"/>
    </source>
</evidence>
<organism evidence="4">
    <name type="scientific">marine metagenome</name>
    <dbReference type="NCBI Taxonomy" id="408172"/>
    <lineage>
        <taxon>unclassified sequences</taxon>
        <taxon>metagenomes</taxon>
        <taxon>ecological metagenomes</taxon>
    </lineage>
</organism>
<evidence type="ECO:0000256" key="2">
    <source>
        <dbReference type="ARBA" id="ARBA00022723"/>
    </source>
</evidence>
<dbReference type="InterPro" id="IPR011234">
    <property type="entry name" value="Fumarylacetoacetase-like_C"/>
</dbReference>
<dbReference type="GO" id="GO:0044281">
    <property type="term" value="P:small molecule metabolic process"/>
    <property type="evidence" value="ECO:0007669"/>
    <property type="project" value="UniProtKB-ARBA"/>
</dbReference>
<dbReference type="SUPFAM" id="SSF56529">
    <property type="entry name" value="FAH"/>
    <property type="match status" value="1"/>
</dbReference>
<dbReference type="Gene3D" id="3.90.850.10">
    <property type="entry name" value="Fumarylacetoacetase-like, C-terminal domain"/>
    <property type="match status" value="1"/>
</dbReference>
<sequence>ICGPNDDIIIPKNSLKSDWEVELGVIIGKETKYIEEKQSQDHIAGYCVVNDLSEREFQLEHYGQWVKGKSCDTFGPIGPYLVTKDEVADPQNLKMWLDVNGERMQDGSTSTMVYGVNFLVSYLSQFMSLQPGDIISTGTPPGVGMGKKPPLYLKPGDAMKLGIEHLGEQCQKVINYSETT</sequence>
<reference evidence="4" key="1">
    <citation type="submission" date="2018-05" db="EMBL/GenBank/DDBJ databases">
        <authorList>
            <person name="Lanie J.A."/>
            <person name="Ng W.-L."/>
            <person name="Kazmierczak K.M."/>
            <person name="Andrzejewski T.M."/>
            <person name="Davidsen T.M."/>
            <person name="Wayne K.J."/>
            <person name="Tettelin H."/>
            <person name="Glass J.I."/>
            <person name="Rusch D."/>
            <person name="Podicherti R."/>
            <person name="Tsui H.-C.T."/>
            <person name="Winkler M.E."/>
        </authorList>
    </citation>
    <scope>NUCLEOTIDE SEQUENCE</scope>
</reference>
<dbReference type="EMBL" id="UINC01013385">
    <property type="protein sequence ID" value="SVA57869.1"/>
    <property type="molecule type" value="Genomic_DNA"/>
</dbReference>
<dbReference type="PANTHER" id="PTHR42796:SF4">
    <property type="entry name" value="FUMARYLACETOACETATE HYDROLASE DOMAIN-CONTAINING PROTEIN 2A"/>
    <property type="match status" value="1"/>
</dbReference>
<gene>
    <name evidence="4" type="ORF">METZ01_LOCUS110723</name>
</gene>
<comment type="similarity">
    <text evidence="1">Belongs to the FAH family.</text>
</comment>
<keyword evidence="2" id="KW-0479">Metal-binding</keyword>
<protein>
    <recommendedName>
        <fullName evidence="3">Fumarylacetoacetase-like C-terminal domain-containing protein</fullName>
    </recommendedName>
</protein>
<dbReference type="Pfam" id="PF01557">
    <property type="entry name" value="FAA_hydrolase"/>
    <property type="match status" value="1"/>
</dbReference>
<dbReference type="GO" id="GO:0003824">
    <property type="term" value="F:catalytic activity"/>
    <property type="evidence" value="ECO:0007669"/>
    <property type="project" value="InterPro"/>
</dbReference>
<feature type="non-terminal residue" evidence="4">
    <location>
        <position position="1"/>
    </location>
</feature>
<evidence type="ECO:0000313" key="4">
    <source>
        <dbReference type="EMBL" id="SVA57869.1"/>
    </source>
</evidence>
<proteinExistence type="inferred from homology"/>
<evidence type="ECO:0000259" key="3">
    <source>
        <dbReference type="Pfam" id="PF01557"/>
    </source>
</evidence>
<dbReference type="GO" id="GO:0046872">
    <property type="term" value="F:metal ion binding"/>
    <property type="evidence" value="ECO:0007669"/>
    <property type="project" value="UniProtKB-KW"/>
</dbReference>
<name>A0A381WZ94_9ZZZZ</name>